<evidence type="ECO:0000313" key="2">
    <source>
        <dbReference type="EMBL" id="ACK65574.1"/>
    </source>
</evidence>
<evidence type="ECO:0000313" key="3">
    <source>
        <dbReference type="Proteomes" id="UP000008204"/>
    </source>
</evidence>
<dbReference type="RefSeq" id="WP_012594847.1">
    <property type="nucleotide sequence ID" value="NC_011726.1"/>
</dbReference>
<dbReference type="OrthoDB" id="458293at2"/>
<dbReference type="Pfam" id="PF11353">
    <property type="entry name" value="DUF3153"/>
    <property type="match status" value="1"/>
</dbReference>
<keyword evidence="3" id="KW-1185">Reference proteome</keyword>
<gene>
    <name evidence="2" type="ordered locus">PCC8801_1519</name>
</gene>
<dbReference type="STRING" id="41431.PCC8801_1519"/>
<dbReference type="AlphaFoldDB" id="B7JUN0"/>
<proteinExistence type="predicted"/>
<protein>
    <recommendedName>
        <fullName evidence="4">DUF3153 domain-containing protein</fullName>
    </recommendedName>
</protein>
<evidence type="ECO:0008006" key="4">
    <source>
        <dbReference type="Google" id="ProtNLM"/>
    </source>
</evidence>
<keyword evidence="1" id="KW-0472">Membrane</keyword>
<keyword evidence="1" id="KW-0812">Transmembrane</keyword>
<dbReference type="HOGENOM" id="CLU_088265_0_0_3"/>
<name>B7JUN0_RIPO1</name>
<dbReference type="KEGG" id="cyp:PCC8801_1519"/>
<dbReference type="eggNOG" id="ENOG502ZBK0">
    <property type="taxonomic scope" value="Bacteria"/>
</dbReference>
<evidence type="ECO:0000256" key="1">
    <source>
        <dbReference type="SAM" id="Phobius"/>
    </source>
</evidence>
<keyword evidence="1" id="KW-1133">Transmembrane helix</keyword>
<dbReference type="Proteomes" id="UP000008204">
    <property type="component" value="Chromosome"/>
</dbReference>
<dbReference type="EMBL" id="CP001287">
    <property type="protein sequence ID" value="ACK65574.1"/>
    <property type="molecule type" value="Genomic_DNA"/>
</dbReference>
<sequence>MPLMIGLLTLLSGCVHYDVALNFSQQHRGEIVQHIRLAEQLTNLSQTEANQWLDSLEKRAKKLQGKAKRISPQEILVTIPFGNGQELTQKFNQFFNPTNSKIVQSVEENNPDLLNLKAKMSLKQSNWLFLENNQVKLQVDLRALGVLSNQGNIIISPGSLVDLQFVLNAPLGLKNIMSDTPVSQGINQLIWSLKPGQINTIEASFWVPSYLGIGTLGIILLMVAGFYLKYRRLPGVS</sequence>
<reference evidence="3" key="1">
    <citation type="journal article" date="2011" name="MBio">
        <title>Novel metabolic attributes of the genus Cyanothece, comprising a group of unicellular nitrogen-fixing Cyanobacteria.</title>
        <authorList>
            <person name="Bandyopadhyay A."/>
            <person name="Elvitigala T."/>
            <person name="Welsh E."/>
            <person name="Stockel J."/>
            <person name="Liberton M."/>
            <person name="Min H."/>
            <person name="Sherman L.A."/>
            <person name="Pakrasi H.B."/>
        </authorList>
    </citation>
    <scope>NUCLEOTIDE SEQUENCE [LARGE SCALE GENOMIC DNA]</scope>
    <source>
        <strain evidence="3">PCC 8801</strain>
    </source>
</reference>
<organism evidence="2 3">
    <name type="scientific">Rippkaea orientalis (strain PCC 8801 / RF-1)</name>
    <name type="common">Cyanothece sp. (strain PCC 8801)</name>
    <dbReference type="NCBI Taxonomy" id="41431"/>
    <lineage>
        <taxon>Bacteria</taxon>
        <taxon>Bacillati</taxon>
        <taxon>Cyanobacteriota</taxon>
        <taxon>Cyanophyceae</taxon>
        <taxon>Oscillatoriophycideae</taxon>
        <taxon>Chroococcales</taxon>
        <taxon>Aphanothecaceae</taxon>
        <taxon>Rippkaea</taxon>
        <taxon>Rippkaea orientalis</taxon>
    </lineage>
</organism>
<feature type="transmembrane region" description="Helical" evidence="1">
    <location>
        <begin position="205"/>
        <end position="228"/>
    </location>
</feature>
<dbReference type="InterPro" id="IPR021499">
    <property type="entry name" value="DUF3153"/>
</dbReference>
<accession>B7JUN0</accession>